<evidence type="ECO:0000256" key="2">
    <source>
        <dbReference type="ARBA" id="ARBA00022741"/>
    </source>
</evidence>
<dbReference type="GO" id="GO:0016787">
    <property type="term" value="F:hydrolase activity"/>
    <property type="evidence" value="ECO:0007669"/>
    <property type="project" value="UniProtKB-KW"/>
</dbReference>
<dbReference type="PANTHER" id="PTHR45685">
    <property type="entry name" value="HELICASE SRCAP-RELATED"/>
    <property type="match status" value="1"/>
</dbReference>
<dbReference type="Gene3D" id="3.40.50.300">
    <property type="entry name" value="P-loop containing nucleotide triphosphate hydrolases"/>
    <property type="match status" value="1"/>
</dbReference>
<keyword evidence="2" id="KW-0547">Nucleotide-binding</keyword>
<feature type="non-terminal residue" evidence="7">
    <location>
        <position position="1"/>
    </location>
</feature>
<keyword evidence="4" id="KW-0347">Helicase</keyword>
<evidence type="ECO:0000259" key="6">
    <source>
        <dbReference type="PROSITE" id="PS51194"/>
    </source>
</evidence>
<sequence length="239" mass="27865">ARTTRPISWVSHPDVSLVRKSADDELRLREEWFARRAPLHTAVMRRTLFFPDRRLLQFDCGKLQELDSLLRRLKSTGHRCLIFTQMAKMLDVLESFLNLHAHTYMRLDGATKPEQRQILMQRFNTDPKIFCFILSTRSGGVGINLTGADTVIFYDSDWNPAMDQQAQDRCHRIGQTREVHIYRLVSEATIEENILRKSDQKRQLDWLAIQSGGFNTEFLQVRNASWCLSIMHTRTSISL</sequence>
<dbReference type="InterPro" id="IPR001650">
    <property type="entry name" value="Helicase_C-like"/>
</dbReference>
<evidence type="ECO:0000256" key="5">
    <source>
        <dbReference type="ARBA" id="ARBA00022840"/>
    </source>
</evidence>
<dbReference type="SUPFAM" id="SSF52540">
    <property type="entry name" value="P-loop containing nucleoside triphosphate hydrolases"/>
    <property type="match status" value="1"/>
</dbReference>
<reference evidence="7" key="1">
    <citation type="submission" date="2017-08" db="EMBL/GenBank/DDBJ databases">
        <authorList>
            <person name="Polle J.E."/>
            <person name="Barry K."/>
            <person name="Cushman J."/>
            <person name="Schmutz J."/>
            <person name="Tran D."/>
            <person name="Hathwaick L.T."/>
            <person name="Yim W.C."/>
            <person name="Jenkins J."/>
            <person name="Mckie-Krisberg Z.M."/>
            <person name="Prochnik S."/>
            <person name="Lindquist E."/>
            <person name="Dockter R.B."/>
            <person name="Adam C."/>
            <person name="Molina H."/>
            <person name="Bunkerborg J."/>
            <person name="Jin E."/>
            <person name="Buchheim M."/>
            <person name="Magnuson J."/>
        </authorList>
    </citation>
    <scope>NUCLEOTIDE SEQUENCE</scope>
    <source>
        <strain evidence="7">CCAP 19/18</strain>
    </source>
</reference>
<gene>
    <name evidence="7" type="ORF">DUNSADRAFT_13886</name>
</gene>
<protein>
    <submittedName>
        <fullName evidence="7">P-loop containing nucleoside triphosphate hydrolase protein</fullName>
    </submittedName>
</protein>
<dbReference type="Proteomes" id="UP000815325">
    <property type="component" value="Unassembled WGS sequence"/>
</dbReference>
<keyword evidence="3 7" id="KW-0378">Hydrolase</keyword>
<feature type="domain" description="Helicase C-terminal" evidence="6">
    <location>
        <begin position="65"/>
        <end position="225"/>
    </location>
</feature>
<dbReference type="Pfam" id="PF00271">
    <property type="entry name" value="Helicase_C"/>
    <property type="match status" value="1"/>
</dbReference>
<keyword evidence="5" id="KW-0067">ATP-binding</keyword>
<dbReference type="SMART" id="SM00490">
    <property type="entry name" value="HELICc"/>
    <property type="match status" value="1"/>
</dbReference>
<dbReference type="CDD" id="cd18793">
    <property type="entry name" value="SF2_C_SNF"/>
    <property type="match status" value="1"/>
</dbReference>
<accession>A0ABQ7H305</accession>
<evidence type="ECO:0000256" key="3">
    <source>
        <dbReference type="ARBA" id="ARBA00022801"/>
    </source>
</evidence>
<comment type="subcellular location">
    <subcellularLocation>
        <location evidence="1">Nucleus</location>
    </subcellularLocation>
</comment>
<evidence type="ECO:0000313" key="8">
    <source>
        <dbReference type="Proteomes" id="UP000815325"/>
    </source>
</evidence>
<evidence type="ECO:0000313" key="7">
    <source>
        <dbReference type="EMBL" id="KAF5841241.1"/>
    </source>
</evidence>
<dbReference type="InterPro" id="IPR049730">
    <property type="entry name" value="SNF2/RAD54-like_C"/>
</dbReference>
<proteinExistence type="predicted"/>
<evidence type="ECO:0000256" key="4">
    <source>
        <dbReference type="ARBA" id="ARBA00022806"/>
    </source>
</evidence>
<dbReference type="InterPro" id="IPR027417">
    <property type="entry name" value="P-loop_NTPase"/>
</dbReference>
<comment type="caution">
    <text evidence="7">The sequence shown here is derived from an EMBL/GenBank/DDBJ whole genome shotgun (WGS) entry which is preliminary data.</text>
</comment>
<name>A0ABQ7H305_DUNSA</name>
<dbReference type="EMBL" id="MU069491">
    <property type="protein sequence ID" value="KAF5841241.1"/>
    <property type="molecule type" value="Genomic_DNA"/>
</dbReference>
<keyword evidence="8" id="KW-1185">Reference proteome</keyword>
<dbReference type="PROSITE" id="PS51194">
    <property type="entry name" value="HELICASE_CTER"/>
    <property type="match status" value="1"/>
</dbReference>
<dbReference type="InterPro" id="IPR050520">
    <property type="entry name" value="INO80/SWR1_helicase"/>
</dbReference>
<evidence type="ECO:0000256" key="1">
    <source>
        <dbReference type="ARBA" id="ARBA00004123"/>
    </source>
</evidence>
<organism evidence="7 8">
    <name type="scientific">Dunaliella salina</name>
    <name type="common">Green alga</name>
    <name type="synonym">Protococcus salinus</name>
    <dbReference type="NCBI Taxonomy" id="3046"/>
    <lineage>
        <taxon>Eukaryota</taxon>
        <taxon>Viridiplantae</taxon>
        <taxon>Chlorophyta</taxon>
        <taxon>core chlorophytes</taxon>
        <taxon>Chlorophyceae</taxon>
        <taxon>CS clade</taxon>
        <taxon>Chlamydomonadales</taxon>
        <taxon>Dunaliellaceae</taxon>
        <taxon>Dunaliella</taxon>
    </lineage>
</organism>
<dbReference type="PANTHER" id="PTHR45685:SF1">
    <property type="entry name" value="HELICASE SRCAP"/>
    <property type="match status" value="1"/>
</dbReference>